<dbReference type="Proteomes" id="UP000274515">
    <property type="component" value="Unassembled WGS sequence"/>
</dbReference>
<dbReference type="PROSITE" id="PS51782">
    <property type="entry name" value="LYSM"/>
    <property type="match status" value="1"/>
</dbReference>
<dbReference type="GO" id="GO:0006355">
    <property type="term" value="P:regulation of DNA-templated transcription"/>
    <property type="evidence" value="ECO:0007669"/>
    <property type="project" value="InterPro"/>
</dbReference>
<dbReference type="Gene3D" id="1.10.10.10">
    <property type="entry name" value="Winged helix-like DNA-binding domain superfamily/Winged helix DNA-binding domain"/>
    <property type="match status" value="1"/>
</dbReference>
<gene>
    <name evidence="4" type="ORF">EIL87_12370</name>
</gene>
<keyword evidence="5" id="KW-1185">Reference proteome</keyword>
<dbReference type="AlphaFoldDB" id="A0A3R8P5N5"/>
<keyword evidence="2" id="KW-1133">Transmembrane helix</keyword>
<evidence type="ECO:0000313" key="4">
    <source>
        <dbReference type="EMBL" id="RRO17061.1"/>
    </source>
</evidence>
<name>A0A3R8P5N5_9PSEU</name>
<dbReference type="GO" id="GO:0003677">
    <property type="term" value="F:DNA binding"/>
    <property type="evidence" value="ECO:0007669"/>
    <property type="project" value="InterPro"/>
</dbReference>
<feature type="region of interest" description="Disordered" evidence="1">
    <location>
        <begin position="601"/>
        <end position="635"/>
    </location>
</feature>
<dbReference type="PANTHER" id="PTHR35807">
    <property type="entry name" value="TRANSCRIPTIONAL REGULATOR REDD-RELATED"/>
    <property type="match status" value="1"/>
</dbReference>
<dbReference type="Gene3D" id="1.25.40.10">
    <property type="entry name" value="Tetratricopeptide repeat domain"/>
    <property type="match status" value="1"/>
</dbReference>
<evidence type="ECO:0000313" key="5">
    <source>
        <dbReference type="Proteomes" id="UP000274515"/>
    </source>
</evidence>
<feature type="region of interest" description="Disordered" evidence="1">
    <location>
        <begin position="173"/>
        <end position="194"/>
    </location>
</feature>
<proteinExistence type="predicted"/>
<dbReference type="InterPro" id="IPR036388">
    <property type="entry name" value="WH-like_DNA-bd_sf"/>
</dbReference>
<dbReference type="SMART" id="SM01043">
    <property type="entry name" value="BTAD"/>
    <property type="match status" value="1"/>
</dbReference>
<dbReference type="CDD" id="cd00118">
    <property type="entry name" value="LysM"/>
    <property type="match status" value="1"/>
</dbReference>
<dbReference type="SMART" id="SM00257">
    <property type="entry name" value="LysM"/>
    <property type="match status" value="1"/>
</dbReference>
<dbReference type="InterPro" id="IPR018392">
    <property type="entry name" value="LysM"/>
</dbReference>
<feature type="region of interest" description="Disordered" evidence="1">
    <location>
        <begin position="409"/>
        <end position="437"/>
    </location>
</feature>
<dbReference type="InterPro" id="IPR005158">
    <property type="entry name" value="BTAD"/>
</dbReference>
<feature type="region of interest" description="Disordered" evidence="1">
    <location>
        <begin position="880"/>
        <end position="909"/>
    </location>
</feature>
<dbReference type="SUPFAM" id="SSF54106">
    <property type="entry name" value="LysM domain"/>
    <property type="match status" value="1"/>
</dbReference>
<feature type="transmembrane region" description="Helical" evidence="2">
    <location>
        <begin position="82"/>
        <end position="103"/>
    </location>
</feature>
<sequence length="909" mass="97496">MTPAAEVRTRLLACAAIAGLAALLAGLPVMLRALAEIAPFPTVRWPVPDFSPWAAPLPVQLGDWAERLAETLRFELSPSRCALLGVLLTGWASWALLLAWTVADLARLLVPGRSRPVRRGTPRAWLTAVITWAVLSLFQGTLSAAPVATPPSVTALIPLPEGVAATPVYGDAPVGPGGYPDPPPGPTTTDPGHPRYTVVRGDTLWDLAERYLGNPHRWAQLRDLNHDLLQGTDRLETGWVLRMPTDAALPTPAGIPATARWITTEPGDTLATIAARELGSPDQWPVLFAVNAERPQPDGRVLRDPHHLFPGWHLALPAPSLPDSAPEAVTRGPAVEPARVSPAPQPVITDTGEIQLGARTFLGAATAAAVSAALVLVRRRHRRHHRPGTHATADYPIAPAVYALHRARPTSTTHAPDDEPGAPRREPPPERSHDADSGALWLEIGVAGGETRHLNFSDVRRVGVTGPGAHDVVRAILVNLALHPERPRLSIHTAAVAALFPDGPPPELGDWHQITDLHTTPPEQLGDVLVAYTAVLDNDALPPTEGASVLALGPSPAGTQLAVEDNGVVSGASHEVSSLLGARLFTADEATARDLLTLGRAPQHDASPPVHPVLKDPEPPPSSASPECAETPEERVPLSLRIFGPVRLLWTPPEGEREDITEHFTPRLLELLAYLAVNPGVTRDTTIADLWQHAPSNRPTNALNTTLSRLRTALESATHGTVTDILDDARQRRLNLDTAQINTDYAAFTEAERTSHDTTAEPQRLHAHHTAVELYQGELAAGIDSEWIQAPRFAALRTAINAVSALARHHTPTDPERTLRLLETATGFDPANEHLYRDIMRLHARLGDTSAIPATLDLLTQRLRDIDTEPAPETLALATALQHPDSEPPATKGEPARSGGLHPSAPKNH</sequence>
<feature type="compositionally biased region" description="Basic and acidic residues" evidence="1">
    <location>
        <begin position="415"/>
        <end position="436"/>
    </location>
</feature>
<reference evidence="4 5" key="1">
    <citation type="submission" date="2018-11" db="EMBL/GenBank/DDBJ databases">
        <title>Saccharopolyspora rhizosphaerae sp. nov., an actinomycete isolated from rhizosphere soil in Thailand.</title>
        <authorList>
            <person name="Intra B."/>
            <person name="Euanorasetr J."/>
            <person name="Take A."/>
            <person name="Inahashi Y."/>
            <person name="Mori M."/>
            <person name="Panbangred W."/>
            <person name="Matsumoto A."/>
        </authorList>
    </citation>
    <scope>NUCLEOTIDE SEQUENCE [LARGE SCALE GENOMIC DNA]</scope>
    <source>
        <strain evidence="4 5">H219</strain>
    </source>
</reference>
<dbReference type="Gene3D" id="3.10.350.10">
    <property type="entry name" value="LysM domain"/>
    <property type="match status" value="2"/>
</dbReference>
<dbReference type="Pfam" id="PF01476">
    <property type="entry name" value="LysM"/>
    <property type="match status" value="1"/>
</dbReference>
<dbReference type="InterPro" id="IPR051677">
    <property type="entry name" value="AfsR-DnrI-RedD_regulator"/>
</dbReference>
<keyword evidence="2" id="KW-0472">Membrane</keyword>
<evidence type="ECO:0000256" key="1">
    <source>
        <dbReference type="SAM" id="MobiDB-lite"/>
    </source>
</evidence>
<dbReference type="SUPFAM" id="SSF46894">
    <property type="entry name" value="C-terminal effector domain of the bipartite response regulators"/>
    <property type="match status" value="1"/>
</dbReference>
<dbReference type="Pfam" id="PF03704">
    <property type="entry name" value="BTAD"/>
    <property type="match status" value="1"/>
</dbReference>
<organism evidence="4 5">
    <name type="scientific">Saccharopolyspora rhizosphaerae</name>
    <dbReference type="NCBI Taxonomy" id="2492662"/>
    <lineage>
        <taxon>Bacteria</taxon>
        <taxon>Bacillati</taxon>
        <taxon>Actinomycetota</taxon>
        <taxon>Actinomycetes</taxon>
        <taxon>Pseudonocardiales</taxon>
        <taxon>Pseudonocardiaceae</taxon>
        <taxon>Saccharopolyspora</taxon>
    </lineage>
</organism>
<keyword evidence="2" id="KW-0812">Transmembrane</keyword>
<dbReference type="InterPro" id="IPR036779">
    <property type="entry name" value="LysM_dom_sf"/>
</dbReference>
<evidence type="ECO:0000259" key="3">
    <source>
        <dbReference type="PROSITE" id="PS51782"/>
    </source>
</evidence>
<evidence type="ECO:0000256" key="2">
    <source>
        <dbReference type="SAM" id="Phobius"/>
    </source>
</evidence>
<dbReference type="OrthoDB" id="8444614at2"/>
<comment type="caution">
    <text evidence="4">The sequence shown here is derived from an EMBL/GenBank/DDBJ whole genome shotgun (WGS) entry which is preliminary data.</text>
</comment>
<accession>A0A3R8P5N5</accession>
<dbReference type="EMBL" id="RSAA01000010">
    <property type="protein sequence ID" value="RRO17061.1"/>
    <property type="molecule type" value="Genomic_DNA"/>
</dbReference>
<dbReference type="InterPro" id="IPR011990">
    <property type="entry name" value="TPR-like_helical_dom_sf"/>
</dbReference>
<dbReference type="InterPro" id="IPR016032">
    <property type="entry name" value="Sig_transdc_resp-reg_C-effctor"/>
</dbReference>
<protein>
    <submittedName>
        <fullName evidence="4">LysM peptidoglycan-binding domain-containing protein</fullName>
    </submittedName>
</protein>
<feature type="domain" description="LysM" evidence="3">
    <location>
        <begin position="194"/>
        <end position="243"/>
    </location>
</feature>
<feature type="transmembrane region" description="Helical" evidence="2">
    <location>
        <begin position="124"/>
        <end position="142"/>
    </location>
</feature>